<dbReference type="SUPFAM" id="SSF54637">
    <property type="entry name" value="Thioesterase/thiol ester dehydrase-isomerase"/>
    <property type="match status" value="1"/>
</dbReference>
<evidence type="ECO:0000256" key="4">
    <source>
        <dbReference type="SAM" id="MobiDB-lite"/>
    </source>
</evidence>
<evidence type="ECO:0000256" key="3">
    <source>
        <dbReference type="PROSITE-ProRule" id="PRU01106"/>
    </source>
</evidence>
<name>A0AAV4LB45_9BACL</name>
<comment type="caution">
    <text evidence="6">The sequence shown here is derived from an EMBL/GenBank/DDBJ whole genome shotgun (WGS) entry which is preliminary data.</text>
</comment>
<feature type="domain" description="HotDog ACOT-type" evidence="5">
    <location>
        <begin position="1"/>
        <end position="86"/>
    </location>
</feature>
<sequence length="125" mass="14200">MSYIDRIGCIAAMRHAGKPVVTASFDSMDFLAPIHVGEAICLRAVVTWTGRTSMEVQVVVEGENIATGERRVTGVCFLTFVAVDEEGRPVPVPPLEPETEEEKFQFERAKERQEIRKKRRKRWHS</sequence>
<dbReference type="PANTHER" id="PTHR11049">
    <property type="entry name" value="ACYL COENZYME A THIOESTER HYDROLASE"/>
    <property type="match status" value="1"/>
</dbReference>
<evidence type="ECO:0000313" key="7">
    <source>
        <dbReference type="Proteomes" id="UP001057291"/>
    </source>
</evidence>
<keyword evidence="2 3" id="KW-0378">Hydrolase</keyword>
<dbReference type="AlphaFoldDB" id="A0AAV4LB45"/>
<dbReference type="Proteomes" id="UP001057291">
    <property type="component" value="Unassembled WGS sequence"/>
</dbReference>
<organism evidence="6 7">
    <name type="scientific">Collibacillus ludicampi</name>
    <dbReference type="NCBI Taxonomy" id="2771369"/>
    <lineage>
        <taxon>Bacteria</taxon>
        <taxon>Bacillati</taxon>
        <taxon>Bacillota</taxon>
        <taxon>Bacilli</taxon>
        <taxon>Bacillales</taxon>
        <taxon>Alicyclobacillaceae</taxon>
        <taxon>Collibacillus</taxon>
    </lineage>
</organism>
<comment type="similarity">
    <text evidence="1">Belongs to the acyl coenzyme A hydrolase family.</text>
</comment>
<dbReference type="Pfam" id="PF03061">
    <property type="entry name" value="4HBT"/>
    <property type="match status" value="1"/>
</dbReference>
<dbReference type="InterPro" id="IPR040170">
    <property type="entry name" value="Cytosol_ACT"/>
</dbReference>
<gene>
    <name evidence="6" type="ORF">DNHGIG_06160</name>
</gene>
<dbReference type="GO" id="GO:0052816">
    <property type="term" value="F:long-chain fatty acyl-CoA hydrolase activity"/>
    <property type="evidence" value="ECO:0007669"/>
    <property type="project" value="TreeGrafter"/>
</dbReference>
<feature type="region of interest" description="Disordered" evidence="4">
    <location>
        <begin position="89"/>
        <end position="109"/>
    </location>
</feature>
<evidence type="ECO:0000256" key="2">
    <source>
        <dbReference type="ARBA" id="ARBA00022801"/>
    </source>
</evidence>
<dbReference type="GO" id="GO:0006637">
    <property type="term" value="P:acyl-CoA metabolic process"/>
    <property type="evidence" value="ECO:0007669"/>
    <property type="project" value="TreeGrafter"/>
</dbReference>
<dbReference type="PROSITE" id="PS51770">
    <property type="entry name" value="HOTDOG_ACOT"/>
    <property type="match status" value="1"/>
</dbReference>
<evidence type="ECO:0000259" key="5">
    <source>
        <dbReference type="PROSITE" id="PS51770"/>
    </source>
</evidence>
<dbReference type="InterPro" id="IPR029069">
    <property type="entry name" value="HotDog_dom_sf"/>
</dbReference>
<dbReference type="InterPro" id="IPR033120">
    <property type="entry name" value="HOTDOG_ACOT"/>
</dbReference>
<dbReference type="InterPro" id="IPR006683">
    <property type="entry name" value="Thioestr_dom"/>
</dbReference>
<accession>A0AAV4LB45</accession>
<evidence type="ECO:0000256" key="1">
    <source>
        <dbReference type="ARBA" id="ARBA00010458"/>
    </source>
</evidence>
<dbReference type="EMBL" id="BOQE01000001">
    <property type="protein sequence ID" value="GIM45067.1"/>
    <property type="molecule type" value="Genomic_DNA"/>
</dbReference>
<dbReference type="GO" id="GO:0005737">
    <property type="term" value="C:cytoplasm"/>
    <property type="evidence" value="ECO:0007669"/>
    <property type="project" value="TreeGrafter"/>
</dbReference>
<protein>
    <recommendedName>
        <fullName evidence="5">HotDog ACOT-type domain-containing protein</fullName>
    </recommendedName>
</protein>
<dbReference type="Gene3D" id="3.10.129.10">
    <property type="entry name" value="Hotdog Thioesterase"/>
    <property type="match status" value="1"/>
</dbReference>
<dbReference type="CDD" id="cd03442">
    <property type="entry name" value="BFIT_BACH"/>
    <property type="match status" value="1"/>
</dbReference>
<proteinExistence type="inferred from homology"/>
<keyword evidence="7" id="KW-1185">Reference proteome</keyword>
<evidence type="ECO:0000313" key="6">
    <source>
        <dbReference type="EMBL" id="GIM45067.1"/>
    </source>
</evidence>
<reference evidence="6" key="1">
    <citation type="journal article" date="2023" name="Int. J. Syst. Evol. Microbiol.">
        <title>Collibacillus ludicampi gen. nov., sp. nov., a new soil bacterium of the family Alicyclobacillaceae.</title>
        <authorList>
            <person name="Jojima T."/>
            <person name="Ioku Y."/>
            <person name="Fukuta Y."/>
            <person name="Shirasaka N."/>
            <person name="Matsumura Y."/>
            <person name="Mori M."/>
        </authorList>
    </citation>
    <scope>NUCLEOTIDE SEQUENCE</scope>
    <source>
        <strain evidence="6">TP075</strain>
    </source>
</reference>